<comment type="similarity">
    <text evidence="1 2">Belongs to the UPF0102 family.</text>
</comment>
<sequence length="162" mass="18214">MGKPPKGPTPQSRPGEPDDDFRQNRANAHSVLPGSPNHPHKPTHQPSQPRIRAEKSGRHAESLCCLWLGIKGYRILARRYRGPGGEIDIIARKGNVLVAIEVKYRKNSADALFAITPRQQARIAQSLQAFAARNSHDGDLRMDVMTVGNWWRLHHHINVWMG</sequence>
<dbReference type="InterPro" id="IPR011335">
    <property type="entry name" value="Restrct_endonuc-II-like"/>
</dbReference>
<evidence type="ECO:0000313" key="4">
    <source>
        <dbReference type="EMBL" id="AUG54601.1"/>
    </source>
</evidence>
<accession>A0ABM6QDJ0</accession>
<evidence type="ECO:0000256" key="3">
    <source>
        <dbReference type="SAM" id="MobiDB-lite"/>
    </source>
</evidence>
<dbReference type="Pfam" id="PF02021">
    <property type="entry name" value="UPF0102"/>
    <property type="match status" value="1"/>
</dbReference>
<dbReference type="Proteomes" id="UP000233458">
    <property type="component" value="Chromosome"/>
</dbReference>
<feature type="region of interest" description="Disordered" evidence="3">
    <location>
        <begin position="1"/>
        <end position="55"/>
    </location>
</feature>
<dbReference type="InterPro" id="IPR003509">
    <property type="entry name" value="UPF0102_YraN-like"/>
</dbReference>
<reference evidence="4 5" key="1">
    <citation type="submission" date="2017-10" db="EMBL/GenBank/DDBJ databases">
        <title>Biodiversity and function of Thalassospira species in the particle-attached aromatic-hydrocarbon-degrading consortia from the surface seawater of the China South Sea.</title>
        <authorList>
            <person name="Dong C."/>
            <person name="Liu R."/>
            <person name="Shao Z."/>
        </authorList>
    </citation>
    <scope>NUCLEOTIDE SEQUENCE [LARGE SCALE GENOMIC DNA]</scope>
    <source>
        <strain evidence="4 5">CSC3H3</strain>
    </source>
</reference>
<evidence type="ECO:0000256" key="2">
    <source>
        <dbReference type="HAMAP-Rule" id="MF_00048"/>
    </source>
</evidence>
<dbReference type="InterPro" id="IPR011856">
    <property type="entry name" value="tRNA_endonuc-like_dom_sf"/>
</dbReference>
<dbReference type="PANTHER" id="PTHR34039">
    <property type="entry name" value="UPF0102 PROTEIN YRAN"/>
    <property type="match status" value="1"/>
</dbReference>
<evidence type="ECO:0000256" key="1">
    <source>
        <dbReference type="ARBA" id="ARBA00006738"/>
    </source>
</evidence>
<dbReference type="PANTHER" id="PTHR34039:SF1">
    <property type="entry name" value="UPF0102 PROTEIN YRAN"/>
    <property type="match status" value="1"/>
</dbReference>
<dbReference type="EMBL" id="CP024199">
    <property type="protein sequence ID" value="AUG54601.1"/>
    <property type="molecule type" value="Genomic_DNA"/>
</dbReference>
<keyword evidence="5" id="KW-1185">Reference proteome</keyword>
<proteinExistence type="inferred from homology"/>
<name>A0ABM6QDJ0_9PROT</name>
<dbReference type="Gene3D" id="3.40.1350.10">
    <property type="match status" value="1"/>
</dbReference>
<dbReference type="SUPFAM" id="SSF52980">
    <property type="entry name" value="Restriction endonuclease-like"/>
    <property type="match status" value="1"/>
</dbReference>
<evidence type="ECO:0000313" key="5">
    <source>
        <dbReference type="Proteomes" id="UP000233458"/>
    </source>
</evidence>
<dbReference type="HAMAP" id="MF_00048">
    <property type="entry name" value="UPF0102"/>
    <property type="match status" value="1"/>
</dbReference>
<gene>
    <name evidence="4" type="ORF">CSC3H3_19165</name>
</gene>
<protein>
    <recommendedName>
        <fullName evidence="2">UPF0102 protein CSC3H3_19165</fullName>
    </recommendedName>
</protein>
<dbReference type="RefSeq" id="WP_101285881.1">
    <property type="nucleotide sequence ID" value="NZ_CP024199.1"/>
</dbReference>
<organism evidence="4 5">
    <name type="scientific">Thalassospira marina</name>
    <dbReference type="NCBI Taxonomy" id="2048283"/>
    <lineage>
        <taxon>Bacteria</taxon>
        <taxon>Pseudomonadati</taxon>
        <taxon>Pseudomonadota</taxon>
        <taxon>Alphaproteobacteria</taxon>
        <taxon>Rhodospirillales</taxon>
        <taxon>Thalassospiraceae</taxon>
        <taxon>Thalassospira</taxon>
    </lineage>
</organism>